<dbReference type="PANTHER" id="PTHR38785:SF1">
    <property type="entry name" value="HOMOLOG OF VIRK"/>
    <property type="match status" value="1"/>
</dbReference>
<dbReference type="PANTHER" id="PTHR38785">
    <property type="entry name" value="HOMOLOG OF VIRK"/>
    <property type="match status" value="1"/>
</dbReference>
<evidence type="ECO:0000313" key="1">
    <source>
        <dbReference type="EMBL" id="QFI38733.1"/>
    </source>
</evidence>
<keyword evidence="2" id="KW-1185">Reference proteome</keyword>
<dbReference type="OrthoDB" id="6835762at2"/>
<gene>
    <name evidence="1" type="ORF">FR932_13165</name>
</gene>
<dbReference type="Pfam" id="PF04393">
    <property type="entry name" value="DUF535"/>
    <property type="match status" value="1"/>
</dbReference>
<dbReference type="GO" id="GO:0006974">
    <property type="term" value="P:DNA damage response"/>
    <property type="evidence" value="ECO:0007669"/>
    <property type="project" value="TreeGrafter"/>
</dbReference>
<reference evidence="1 2" key="1">
    <citation type="submission" date="2019-09" db="EMBL/GenBank/DDBJ databases">
        <title>Hybrid Assembly of the complete Genome of the Deep-Sea Bacterium Moritella marina from long Nanopore and Illumina reads.</title>
        <authorList>
            <person name="Magin S."/>
            <person name="Georgoulis A."/>
            <person name="Papadimitriou K."/>
            <person name="Iliakis G."/>
            <person name="Vorgias C.E."/>
        </authorList>
    </citation>
    <scope>NUCLEOTIDE SEQUENCE [LARGE SCALE GENOMIC DNA]</scope>
    <source>
        <strain evidence="1 2">MP-1</strain>
    </source>
</reference>
<organism evidence="1 2">
    <name type="scientific">Moritella marina ATCC 15381</name>
    <dbReference type="NCBI Taxonomy" id="1202962"/>
    <lineage>
        <taxon>Bacteria</taxon>
        <taxon>Pseudomonadati</taxon>
        <taxon>Pseudomonadota</taxon>
        <taxon>Gammaproteobacteria</taxon>
        <taxon>Alteromonadales</taxon>
        <taxon>Moritellaceae</taxon>
        <taxon>Moritella</taxon>
    </lineage>
</organism>
<proteinExistence type="predicted"/>
<name>A0A5J6WKT8_MORMI</name>
<dbReference type="AlphaFoldDB" id="A0A5J6WKT8"/>
<dbReference type="Proteomes" id="UP000327424">
    <property type="component" value="Chromosome"/>
</dbReference>
<dbReference type="InterPro" id="IPR007488">
    <property type="entry name" value="DUF535"/>
</dbReference>
<accession>A0A5J6WKT8</accession>
<evidence type="ECO:0000313" key="2">
    <source>
        <dbReference type="Proteomes" id="UP000327424"/>
    </source>
</evidence>
<dbReference type="RefSeq" id="WP_019439572.1">
    <property type="nucleotide sequence ID" value="NZ_ALOE01000002.1"/>
</dbReference>
<dbReference type="KEGG" id="mmaa:FR932_13165"/>
<sequence>MSKTNLSELADLIYPKSKGLKKIKKKARFYFWAATNGKAIEAMTTLFANDNLKPILANNPEILEKPLKPFLCVNWSNSERIKHITEHYQYIDDTFGENSNAIISSKGITILDFESLNGDTYRVQLYRGASREGGLGIRLVNDKEQSVYALACNISGTTTKTMHIGMLQGPRDSIEDRHALIKVLTKSLHGLRTKSLLVEMALMLARVLGVDEVKAISNKGHIYQALRYIGSKRSSVTFDYDGLWDEFEATKIDTYFYGLPVFTPRKDPLTLKKTKRKMYTKRYQWLDDSEIAMANNLAPWLMNPPAIQSSANVIDDIINGATDSTINSTDNTVEHTQAA</sequence>
<dbReference type="EMBL" id="CP044399">
    <property type="protein sequence ID" value="QFI38733.1"/>
    <property type="molecule type" value="Genomic_DNA"/>
</dbReference>
<protein>
    <submittedName>
        <fullName evidence="1">DUF535 domain-containing protein</fullName>
    </submittedName>
</protein>